<feature type="chain" id="PRO_5047471325" description="Transporter" evidence="1">
    <location>
        <begin position="30"/>
        <end position="286"/>
    </location>
</feature>
<organism evidence="2 3">
    <name type="scientific">Aromatoleum evansii</name>
    <name type="common">Azoarcus evansii</name>
    <dbReference type="NCBI Taxonomy" id="59406"/>
    <lineage>
        <taxon>Bacteria</taxon>
        <taxon>Pseudomonadati</taxon>
        <taxon>Pseudomonadota</taxon>
        <taxon>Betaproteobacteria</taxon>
        <taxon>Rhodocyclales</taxon>
        <taxon>Rhodocyclaceae</taxon>
        <taxon>Aromatoleum</taxon>
    </lineage>
</organism>
<sequence length="286" mass="31924">MKYNRCKHKLAKVILLLGTAAGLAGTAQAQVLGHHYRPHYWDLPTEFENGFLFPGQTLYYSSSDKSFDSDGHKTTNPAGKTDTLFGFTIIPYFFKFEKNSDWAYAFSLNTYEFRLRTPDSVVANGFGSIIPAFTGWTKPTANSTTGYDILVATPFAITSSLDSKAWDLYLRGFYDVNINNWNVDAVVGYHTKFPESGGKPKDEYHFNGRLGYDIQGVTGLGLRVTPYVSADYQTNEGSSAYLMNMGGGVMVTHRNFMSWSIGYSKSTKGRNMPETDAVLAQIWFPL</sequence>
<accession>A0ABZ1AES2</accession>
<evidence type="ECO:0000256" key="1">
    <source>
        <dbReference type="SAM" id="SignalP"/>
    </source>
</evidence>
<evidence type="ECO:0000313" key="3">
    <source>
        <dbReference type="Proteomes" id="UP001626593"/>
    </source>
</evidence>
<feature type="signal peptide" evidence="1">
    <location>
        <begin position="1"/>
        <end position="29"/>
    </location>
</feature>
<name>A0ABZ1AES2_AROEV</name>
<keyword evidence="3" id="KW-1185">Reference proteome</keyword>
<keyword evidence="1" id="KW-0732">Signal</keyword>
<proteinExistence type="predicted"/>
<evidence type="ECO:0000313" key="2">
    <source>
        <dbReference type="EMBL" id="WRL44198.1"/>
    </source>
</evidence>
<dbReference type="RefSeq" id="WP_407277652.1">
    <property type="nucleotide sequence ID" value="NZ_CP141259.1"/>
</dbReference>
<protein>
    <recommendedName>
        <fullName evidence="4">Transporter</fullName>
    </recommendedName>
</protein>
<reference evidence="2 3" key="1">
    <citation type="submission" date="2023-12" db="EMBL/GenBank/DDBJ databases">
        <title>A. evansii MAY27, complete genome.</title>
        <authorList>
            <person name="Wang Y."/>
        </authorList>
    </citation>
    <scope>NUCLEOTIDE SEQUENCE [LARGE SCALE GENOMIC DNA]</scope>
    <source>
        <strain evidence="2 3">MAY27</strain>
    </source>
</reference>
<evidence type="ECO:0008006" key="4">
    <source>
        <dbReference type="Google" id="ProtNLM"/>
    </source>
</evidence>
<gene>
    <name evidence="2" type="ORF">U5817_13360</name>
</gene>
<dbReference type="Proteomes" id="UP001626593">
    <property type="component" value="Chromosome"/>
</dbReference>
<dbReference type="EMBL" id="CP141259">
    <property type="protein sequence ID" value="WRL44198.1"/>
    <property type="molecule type" value="Genomic_DNA"/>
</dbReference>